<name>A0A077YW05_TRITR</name>
<evidence type="ECO:0000256" key="1">
    <source>
        <dbReference type="SAM" id="MobiDB-lite"/>
    </source>
</evidence>
<feature type="region of interest" description="Disordered" evidence="1">
    <location>
        <begin position="40"/>
        <end position="65"/>
    </location>
</feature>
<organism evidence="2 3">
    <name type="scientific">Trichuris trichiura</name>
    <name type="common">Whipworm</name>
    <name type="synonym">Trichocephalus trichiurus</name>
    <dbReference type="NCBI Taxonomy" id="36087"/>
    <lineage>
        <taxon>Eukaryota</taxon>
        <taxon>Metazoa</taxon>
        <taxon>Ecdysozoa</taxon>
        <taxon>Nematoda</taxon>
        <taxon>Enoplea</taxon>
        <taxon>Dorylaimia</taxon>
        <taxon>Trichinellida</taxon>
        <taxon>Trichuridae</taxon>
        <taxon>Trichuris</taxon>
    </lineage>
</organism>
<dbReference type="Proteomes" id="UP000030665">
    <property type="component" value="Unassembled WGS sequence"/>
</dbReference>
<reference evidence="2" key="2">
    <citation type="submission" date="2014-03" db="EMBL/GenBank/DDBJ databases">
        <title>The whipworm genome and dual-species transcriptomics of an intimate host-pathogen interaction.</title>
        <authorList>
            <person name="Foth B.J."/>
            <person name="Tsai I.J."/>
            <person name="Reid A.J."/>
            <person name="Bancroft A.J."/>
            <person name="Nichol S."/>
            <person name="Tracey A."/>
            <person name="Holroyd N."/>
            <person name="Cotton J.A."/>
            <person name="Stanley E.J."/>
            <person name="Zarowiecki M."/>
            <person name="Liu J.Z."/>
            <person name="Huckvale T."/>
            <person name="Cooper P.J."/>
            <person name="Grencis R.K."/>
            <person name="Berriman M."/>
        </authorList>
    </citation>
    <scope>NUCLEOTIDE SEQUENCE [LARGE SCALE GENOMIC DNA]</scope>
</reference>
<evidence type="ECO:0000313" key="3">
    <source>
        <dbReference type="Proteomes" id="UP000030665"/>
    </source>
</evidence>
<proteinExistence type="predicted"/>
<dbReference type="AlphaFoldDB" id="A0A077YW05"/>
<dbReference type="EMBL" id="HG805813">
    <property type="protein sequence ID" value="CDW51981.1"/>
    <property type="molecule type" value="Genomic_DNA"/>
</dbReference>
<accession>A0A077YW05</accession>
<protein>
    <submittedName>
        <fullName evidence="2">Uncharacterized protein</fullName>
    </submittedName>
</protein>
<keyword evidence="3" id="KW-1185">Reference proteome</keyword>
<feature type="compositionally biased region" description="Polar residues" evidence="1">
    <location>
        <begin position="56"/>
        <end position="65"/>
    </location>
</feature>
<evidence type="ECO:0000313" key="2">
    <source>
        <dbReference type="EMBL" id="CDW51981.1"/>
    </source>
</evidence>
<sequence length="65" mass="7617">MIAPIAAKRVGRTLKRVPAYFRFHLTKQWKRENDILNFERKKSPLASRRAGRPKEQTTQVHGSEN</sequence>
<gene>
    <name evidence="2" type="ORF">TTRE_0000024001</name>
</gene>
<reference evidence="2" key="1">
    <citation type="submission" date="2014-01" db="EMBL/GenBank/DDBJ databases">
        <authorList>
            <person name="Aslett M."/>
        </authorList>
    </citation>
    <scope>NUCLEOTIDE SEQUENCE</scope>
</reference>